<dbReference type="SUPFAM" id="SSF56176">
    <property type="entry name" value="FAD-binding/transporter-associated domain-like"/>
    <property type="match status" value="1"/>
</dbReference>
<dbReference type="PANTHER" id="PTHR42973:SF53">
    <property type="entry name" value="FAD-BINDING PCMH-TYPE DOMAIN-CONTAINING PROTEIN-RELATED"/>
    <property type="match status" value="1"/>
</dbReference>
<dbReference type="InterPro" id="IPR006094">
    <property type="entry name" value="Oxid_FAD_bind_N"/>
</dbReference>
<keyword evidence="2" id="KW-0285">Flavoprotein</keyword>
<dbReference type="PANTHER" id="PTHR42973">
    <property type="entry name" value="BINDING OXIDOREDUCTASE, PUTATIVE (AFU_ORTHOLOGUE AFUA_1G17690)-RELATED"/>
    <property type="match status" value="1"/>
</dbReference>
<accession>A0A9W4U3C5</accession>
<dbReference type="PROSITE" id="PS51387">
    <property type="entry name" value="FAD_PCMH"/>
    <property type="match status" value="1"/>
</dbReference>
<sequence length="539" mass="57884">MDIQANSSQTIHTQFINMIIPQFSKPSKQTTAALALLLPVAVQGQSFTTNHTSQTSTGFAPCDSLIAANLSSIVHLPSSPLYSTLVAGSWAKDTQRAPWCFVTPCNTDEVSKTVVALKDAGNGAGDWHIAIRSGGHGGGSQNSIEQGVIVDLSRMNDTTFDAQTEVASVGSGARWGEVYAELEKFGVGVTGGREAIVGVGGLILGGGLSWYTAREGFACDNVVNFEVVLANGEIVNANATDNSDLFRALKGGSSNFGIVTKFDLKTFPADKLSIDQRTISSEHAGGLIDAIADFTDLDQTFHDNAMIAMMMYNPQQNATIITVKEINTMGKVNSTVFDAINRIPTLAPAKKQTVTLADSAKSAALEANTRNVGVGPLVIANDPQVMRYCVEQHEKLIEDLKKVLGPNEFATIQDFQPFPSYFADIGVQKGGNMLGLERSSRNKIMTISGVILLTPNSEKQYPQVYQRLSAMTESIKAFAKSVGSDEELIYLPYANPMQDAIGSYGPANVEHIRKVAEKFDPSGFFQHRVPGGFKISRVN</sequence>
<proteinExistence type="inferred from homology"/>
<feature type="domain" description="FAD-binding PCMH-type" evidence="5">
    <location>
        <begin position="94"/>
        <end position="269"/>
    </location>
</feature>
<evidence type="ECO:0000313" key="7">
    <source>
        <dbReference type="Proteomes" id="UP001152607"/>
    </source>
</evidence>
<dbReference type="InterPro" id="IPR036318">
    <property type="entry name" value="FAD-bd_PCMH-like_sf"/>
</dbReference>
<dbReference type="InterPro" id="IPR016166">
    <property type="entry name" value="FAD-bd_PCMH"/>
</dbReference>
<dbReference type="AlphaFoldDB" id="A0A9W4U3C5"/>
<evidence type="ECO:0000256" key="1">
    <source>
        <dbReference type="ARBA" id="ARBA00005466"/>
    </source>
</evidence>
<reference evidence="6" key="1">
    <citation type="submission" date="2023-01" db="EMBL/GenBank/DDBJ databases">
        <authorList>
            <person name="Van Ghelder C."/>
            <person name="Rancurel C."/>
        </authorList>
    </citation>
    <scope>NUCLEOTIDE SEQUENCE</scope>
    <source>
        <strain evidence="6">CNCM I-4278</strain>
    </source>
</reference>
<evidence type="ECO:0000313" key="6">
    <source>
        <dbReference type="EMBL" id="CAI6269471.1"/>
    </source>
</evidence>
<dbReference type="OrthoDB" id="2151789at2759"/>
<evidence type="ECO:0000256" key="2">
    <source>
        <dbReference type="ARBA" id="ARBA00022630"/>
    </source>
</evidence>
<evidence type="ECO:0000256" key="4">
    <source>
        <dbReference type="ARBA" id="ARBA00023002"/>
    </source>
</evidence>
<dbReference type="Pfam" id="PF01565">
    <property type="entry name" value="FAD_binding_4"/>
    <property type="match status" value="1"/>
</dbReference>
<protein>
    <recommendedName>
        <fullName evidence="5">FAD-binding PCMH-type domain-containing protein</fullName>
    </recommendedName>
</protein>
<dbReference type="EMBL" id="CAOQHR010000001">
    <property type="protein sequence ID" value="CAI6269471.1"/>
    <property type="molecule type" value="Genomic_DNA"/>
</dbReference>
<keyword evidence="4" id="KW-0560">Oxidoreductase</keyword>
<comment type="similarity">
    <text evidence="1">Belongs to the oxygen-dependent FAD-linked oxidoreductase family.</text>
</comment>
<dbReference type="InterPro" id="IPR016169">
    <property type="entry name" value="FAD-bd_PCMH_sub2"/>
</dbReference>
<dbReference type="GO" id="GO:0071949">
    <property type="term" value="F:FAD binding"/>
    <property type="evidence" value="ECO:0007669"/>
    <property type="project" value="InterPro"/>
</dbReference>
<keyword evidence="3" id="KW-0274">FAD</keyword>
<dbReference type="InterPro" id="IPR050416">
    <property type="entry name" value="FAD-linked_Oxidoreductase"/>
</dbReference>
<evidence type="ECO:0000256" key="3">
    <source>
        <dbReference type="ARBA" id="ARBA00022827"/>
    </source>
</evidence>
<name>A0A9W4U3C5_9PLEO</name>
<keyword evidence="7" id="KW-1185">Reference proteome</keyword>
<comment type="caution">
    <text evidence="6">The sequence shown here is derived from an EMBL/GenBank/DDBJ whole genome shotgun (WGS) entry which is preliminary data.</text>
</comment>
<dbReference type="Proteomes" id="UP001152607">
    <property type="component" value="Unassembled WGS sequence"/>
</dbReference>
<organism evidence="6 7">
    <name type="scientific">Periconia digitata</name>
    <dbReference type="NCBI Taxonomy" id="1303443"/>
    <lineage>
        <taxon>Eukaryota</taxon>
        <taxon>Fungi</taxon>
        <taxon>Dikarya</taxon>
        <taxon>Ascomycota</taxon>
        <taxon>Pezizomycotina</taxon>
        <taxon>Dothideomycetes</taxon>
        <taxon>Pleosporomycetidae</taxon>
        <taxon>Pleosporales</taxon>
        <taxon>Massarineae</taxon>
        <taxon>Periconiaceae</taxon>
        <taxon>Periconia</taxon>
    </lineage>
</organism>
<dbReference type="GO" id="GO:0016491">
    <property type="term" value="F:oxidoreductase activity"/>
    <property type="evidence" value="ECO:0007669"/>
    <property type="project" value="UniProtKB-KW"/>
</dbReference>
<gene>
    <name evidence="6" type="ORF">PDIGIT_LOCUS1666</name>
</gene>
<dbReference type="Gene3D" id="3.30.465.10">
    <property type="match status" value="1"/>
</dbReference>
<evidence type="ECO:0000259" key="5">
    <source>
        <dbReference type="PROSITE" id="PS51387"/>
    </source>
</evidence>